<proteinExistence type="inferred from homology"/>
<dbReference type="PRINTS" id="PR00069">
    <property type="entry name" value="ALDKETRDTASE"/>
</dbReference>
<evidence type="ECO:0000256" key="14">
    <source>
        <dbReference type="ARBA" id="ARBA00049356"/>
    </source>
</evidence>
<keyword evidence="8" id="KW-0443">Lipid metabolism</keyword>
<evidence type="ECO:0000256" key="6">
    <source>
        <dbReference type="ARBA" id="ARBA00022857"/>
    </source>
</evidence>
<dbReference type="GO" id="GO:0042445">
    <property type="term" value="P:hormone metabolic process"/>
    <property type="evidence" value="ECO:0007669"/>
    <property type="project" value="UniProtKB-ARBA"/>
</dbReference>
<comment type="catalytic activity">
    <reaction evidence="16">
        <text>5alpha-androstane-3beta,17beta-diol + NADP(+) = 17beta-hydroxy-5alpha-androstan-3-one + NADPH + H(+)</text>
        <dbReference type="Rhea" id="RHEA:16297"/>
        <dbReference type="ChEBI" id="CHEBI:15378"/>
        <dbReference type="ChEBI" id="CHEBI:16330"/>
        <dbReference type="ChEBI" id="CHEBI:18329"/>
        <dbReference type="ChEBI" id="CHEBI:57783"/>
        <dbReference type="ChEBI" id="CHEBI:58349"/>
        <dbReference type="EC" id="1.1.1.210"/>
    </reaction>
    <physiologicalReaction direction="right-to-left" evidence="16">
        <dbReference type="Rhea" id="RHEA:16299"/>
    </physiologicalReaction>
</comment>
<feature type="domain" description="NADP-dependent oxidoreductase" evidence="21">
    <location>
        <begin position="46"/>
        <end position="318"/>
    </location>
</feature>
<comment type="subunit">
    <text evidence="4">Monomer.</text>
</comment>
<reference evidence="22" key="3">
    <citation type="submission" date="2025-09" db="UniProtKB">
        <authorList>
            <consortium name="Ensembl"/>
        </authorList>
    </citation>
    <scope>IDENTIFICATION</scope>
</reference>
<protein>
    <recommendedName>
        <fullName evidence="21">NADP-dependent oxidoreductase domain-containing protein</fullName>
    </recommendedName>
</protein>
<feature type="region of interest" description="Disordered" evidence="20">
    <location>
        <begin position="1"/>
        <end position="24"/>
    </location>
</feature>
<dbReference type="AlphaFoldDB" id="A0A8D2FQY9"/>
<dbReference type="SUPFAM" id="SSF51430">
    <property type="entry name" value="NAD(P)-linked oxidoreductase"/>
    <property type="match status" value="1"/>
</dbReference>
<evidence type="ECO:0000256" key="12">
    <source>
        <dbReference type="ARBA" id="ARBA00049069"/>
    </source>
</evidence>
<feature type="active site" description="Proton donor" evidence="17">
    <location>
        <position position="73"/>
    </location>
</feature>
<dbReference type="PANTHER" id="PTHR11732">
    <property type="entry name" value="ALDO/KETO REDUCTASE"/>
    <property type="match status" value="1"/>
</dbReference>
<dbReference type="InterPro" id="IPR018170">
    <property type="entry name" value="Aldo/ket_reductase_CS"/>
</dbReference>
<comment type="catalytic activity">
    <reaction evidence="10">
        <text>a 3alpha-hydroxysteroid + NAD(+) = a 3-oxosteroid + NADH + H(+)</text>
        <dbReference type="Rhea" id="RHEA:34779"/>
        <dbReference type="ChEBI" id="CHEBI:15378"/>
        <dbReference type="ChEBI" id="CHEBI:36835"/>
        <dbReference type="ChEBI" id="CHEBI:47788"/>
        <dbReference type="ChEBI" id="CHEBI:57540"/>
        <dbReference type="ChEBI" id="CHEBI:57945"/>
        <dbReference type="EC" id="1.1.1.357"/>
    </reaction>
</comment>
<evidence type="ECO:0000256" key="2">
    <source>
        <dbReference type="ARBA" id="ARBA00004854"/>
    </source>
</evidence>
<evidence type="ECO:0000256" key="20">
    <source>
        <dbReference type="SAM" id="MobiDB-lite"/>
    </source>
</evidence>
<dbReference type="PROSITE" id="PS00063">
    <property type="entry name" value="ALDOKETO_REDUCTASE_3"/>
    <property type="match status" value="1"/>
</dbReference>
<evidence type="ECO:0000256" key="5">
    <source>
        <dbReference type="ARBA" id="ARBA00022490"/>
    </source>
</evidence>
<keyword evidence="23" id="KW-1185">Reference proteome</keyword>
<comment type="catalytic activity">
    <reaction evidence="14">
        <text>a 3alpha-hydroxysteroid + NADP(+) = a 3-oxosteroid + NADPH + H(+)</text>
        <dbReference type="Rhea" id="RHEA:34783"/>
        <dbReference type="ChEBI" id="CHEBI:15378"/>
        <dbReference type="ChEBI" id="CHEBI:36835"/>
        <dbReference type="ChEBI" id="CHEBI:47788"/>
        <dbReference type="ChEBI" id="CHEBI:57783"/>
        <dbReference type="ChEBI" id="CHEBI:58349"/>
        <dbReference type="EC" id="1.1.1.357"/>
    </reaction>
</comment>
<keyword evidence="6" id="KW-0521">NADP</keyword>
<dbReference type="PIRSF" id="PIRSF000097">
    <property type="entry name" value="AKR"/>
    <property type="match status" value="1"/>
</dbReference>
<comment type="catalytic activity">
    <reaction evidence="11">
        <text>(20S)-hydroxypregn-4-en-3-one + NAD(+) = progesterone + NADH + H(+)</text>
        <dbReference type="Rhea" id="RHEA:42108"/>
        <dbReference type="ChEBI" id="CHEBI:15378"/>
        <dbReference type="ChEBI" id="CHEBI:17026"/>
        <dbReference type="ChEBI" id="CHEBI:28453"/>
        <dbReference type="ChEBI" id="CHEBI:57540"/>
        <dbReference type="ChEBI" id="CHEBI:57945"/>
    </reaction>
    <physiologicalReaction direction="left-to-right" evidence="11">
        <dbReference type="Rhea" id="RHEA:42109"/>
    </physiologicalReaction>
    <physiologicalReaction direction="right-to-left" evidence="11">
        <dbReference type="Rhea" id="RHEA:42110"/>
    </physiologicalReaction>
</comment>
<comment type="pathway">
    <text evidence="2">Steroid metabolism.</text>
</comment>
<reference evidence="22" key="1">
    <citation type="submission" date="2018-05" db="EMBL/GenBank/DDBJ databases">
        <title>Whole genome of Theropithecus gelada.</title>
        <authorList>
            <person name="Chiou K.L."/>
            <person name="Snyder-Mackler N."/>
        </authorList>
    </citation>
    <scope>NUCLEOTIDE SEQUENCE [LARGE SCALE GENOMIC DNA]</scope>
</reference>
<comment type="catalytic activity">
    <reaction evidence="9">
        <text>(20S)-hydroxypregn-4-en-3-one + NADP(+) = progesterone + NADPH + H(+)</text>
        <dbReference type="Rhea" id="RHEA:42112"/>
        <dbReference type="ChEBI" id="CHEBI:15378"/>
        <dbReference type="ChEBI" id="CHEBI:17026"/>
        <dbReference type="ChEBI" id="CHEBI:28453"/>
        <dbReference type="ChEBI" id="CHEBI:57783"/>
        <dbReference type="ChEBI" id="CHEBI:58349"/>
    </reaction>
    <physiologicalReaction direction="left-to-right" evidence="9">
        <dbReference type="Rhea" id="RHEA:42113"/>
    </physiologicalReaction>
    <physiologicalReaction direction="right-to-left" evidence="9">
        <dbReference type="Rhea" id="RHEA:42114"/>
    </physiologicalReaction>
</comment>
<dbReference type="GO" id="GO:0140169">
    <property type="term" value="F:3-alpha-hydroxysteroid 3-dehydrogenase [NAD(P)+] activity"/>
    <property type="evidence" value="ECO:0007669"/>
    <property type="project" value="UniProtKB-EC"/>
</dbReference>
<comment type="catalytic activity">
    <reaction evidence="15">
        <text>5alpha-androstane-3alpha,17beta-diol + NADP(+) = 17beta-hydroxy-5alpha-androstan-3-one + NADPH + H(+)</text>
        <dbReference type="Rhea" id="RHEA:42116"/>
        <dbReference type="ChEBI" id="CHEBI:15378"/>
        <dbReference type="ChEBI" id="CHEBI:16330"/>
        <dbReference type="ChEBI" id="CHEBI:36713"/>
        <dbReference type="ChEBI" id="CHEBI:57783"/>
        <dbReference type="ChEBI" id="CHEBI:58349"/>
    </reaction>
    <physiologicalReaction direction="right-to-left" evidence="15">
        <dbReference type="Rhea" id="RHEA:42118"/>
    </physiologicalReaction>
</comment>
<dbReference type="Gene3D" id="3.20.20.100">
    <property type="entry name" value="NADP-dependent oxidoreductase domain"/>
    <property type="match status" value="1"/>
</dbReference>
<dbReference type="InterPro" id="IPR020471">
    <property type="entry name" value="AKR"/>
</dbReference>
<comment type="similarity">
    <text evidence="3">Belongs to the aldo/keto reductase family.</text>
</comment>
<dbReference type="InterPro" id="IPR036812">
    <property type="entry name" value="NAD(P)_OxRdtase_dom_sf"/>
</dbReference>
<feature type="binding site" evidence="18">
    <location>
        <position position="135"/>
    </location>
    <ligand>
        <name>substrate</name>
    </ligand>
</feature>
<evidence type="ECO:0000313" key="23">
    <source>
        <dbReference type="Proteomes" id="UP000694411"/>
    </source>
</evidence>
<evidence type="ECO:0000256" key="15">
    <source>
        <dbReference type="ARBA" id="ARBA00050320"/>
    </source>
</evidence>
<sequence length="341" mass="39225">MQREDAKTATLAANSEDRRGSSSMSCMRIQDRGTLVRKYYLWLLPQVPKNKALEATKLAIEAGFHHIDSAHLYNNEEYVGLAIRSKIADGTVKREDIFYTSKLWCNSHRPEFVRPALERSLKNLQLHYVDLYLIHFPVSLKPGEELIPKDENGKLLFDTVDLCATWEAMEKCKDAGLAKSIGVSNFNRRQLEMILNKPGLKYKPVCNQVECHPYLNQRKLLDFCKSKDIVLVAYSALGSHREKPWVDQNSPVLLEDPVLCALAKKHKRTPALIALRYQLQRGVVVLAKSYNEQRMRENMKVFEFQLTSEDMKAIDGLDRNIRYLTLDIFAGPPNYPFSDEY</sequence>
<dbReference type="Ensembl" id="ENSTGET00000032475.1">
    <property type="protein sequence ID" value="ENSTGEP00000027227.1"/>
    <property type="gene ID" value="ENSTGEG00000021963.1"/>
</dbReference>
<organism evidence="22 23">
    <name type="scientific">Theropithecus gelada</name>
    <name type="common">Gelada baboon</name>
    <dbReference type="NCBI Taxonomy" id="9565"/>
    <lineage>
        <taxon>Eukaryota</taxon>
        <taxon>Metazoa</taxon>
        <taxon>Chordata</taxon>
        <taxon>Craniata</taxon>
        <taxon>Vertebrata</taxon>
        <taxon>Euteleostomi</taxon>
        <taxon>Mammalia</taxon>
        <taxon>Eutheria</taxon>
        <taxon>Euarchontoglires</taxon>
        <taxon>Primates</taxon>
        <taxon>Haplorrhini</taxon>
        <taxon>Catarrhini</taxon>
        <taxon>Cercopithecidae</taxon>
        <taxon>Cercopithecinae</taxon>
        <taxon>Theropithecus</taxon>
    </lineage>
</organism>
<evidence type="ECO:0000256" key="9">
    <source>
        <dbReference type="ARBA" id="ARBA00047276"/>
    </source>
</evidence>
<accession>A0A8D2FQY9</accession>
<feature type="site" description="Lowers pKa of active site Tyr" evidence="19">
    <location>
        <position position="102"/>
    </location>
</feature>
<dbReference type="GO" id="GO:0032787">
    <property type="term" value="P:monocarboxylic acid metabolic process"/>
    <property type="evidence" value="ECO:0007669"/>
    <property type="project" value="UniProtKB-ARBA"/>
</dbReference>
<reference evidence="22" key="2">
    <citation type="submission" date="2025-08" db="UniProtKB">
        <authorList>
            <consortium name="Ensembl"/>
        </authorList>
    </citation>
    <scope>IDENTIFICATION</scope>
</reference>
<comment type="subcellular location">
    <subcellularLocation>
        <location evidence="1">Cytoplasm</location>
        <location evidence="1">Cytosol</location>
    </subcellularLocation>
</comment>
<keyword evidence="5" id="KW-0963">Cytoplasm</keyword>
<evidence type="ECO:0000256" key="1">
    <source>
        <dbReference type="ARBA" id="ARBA00004514"/>
    </source>
</evidence>
<dbReference type="FunFam" id="3.20.20.100:FF:000003">
    <property type="entry name" value="Aldo-keto reductase family 1 member C3"/>
    <property type="match status" value="1"/>
</dbReference>
<evidence type="ECO:0000256" key="18">
    <source>
        <dbReference type="PIRSR" id="PIRSR000097-2"/>
    </source>
</evidence>
<dbReference type="Pfam" id="PF00248">
    <property type="entry name" value="Aldo_ket_red"/>
    <property type="match status" value="1"/>
</dbReference>
<dbReference type="PROSITE" id="PS00062">
    <property type="entry name" value="ALDOKETO_REDUCTASE_2"/>
    <property type="match status" value="1"/>
</dbReference>
<dbReference type="GO" id="GO:0047024">
    <property type="term" value="F:5-alpha-androstane-3-beta,17-beta-diol dehydrogenase (NADP+) activity"/>
    <property type="evidence" value="ECO:0007669"/>
    <property type="project" value="UniProtKB-EC"/>
</dbReference>
<dbReference type="GO" id="GO:0005829">
    <property type="term" value="C:cytosol"/>
    <property type="evidence" value="ECO:0007669"/>
    <property type="project" value="UniProtKB-SubCell"/>
</dbReference>
<evidence type="ECO:0000256" key="3">
    <source>
        <dbReference type="ARBA" id="ARBA00007905"/>
    </source>
</evidence>
<keyword evidence="7" id="KW-0560">Oxidoreductase</keyword>
<evidence type="ECO:0000256" key="4">
    <source>
        <dbReference type="ARBA" id="ARBA00011245"/>
    </source>
</evidence>
<comment type="catalytic activity">
    <reaction evidence="13">
        <text>17beta-estradiol + NADP(+) = estrone + NADPH + H(+)</text>
        <dbReference type="Rhea" id="RHEA:24616"/>
        <dbReference type="ChEBI" id="CHEBI:15378"/>
        <dbReference type="ChEBI" id="CHEBI:16469"/>
        <dbReference type="ChEBI" id="CHEBI:17263"/>
        <dbReference type="ChEBI" id="CHEBI:57783"/>
        <dbReference type="ChEBI" id="CHEBI:58349"/>
        <dbReference type="EC" id="1.1.1.62"/>
    </reaction>
    <physiologicalReaction direction="left-to-right" evidence="13">
        <dbReference type="Rhea" id="RHEA:24617"/>
    </physiologicalReaction>
    <physiologicalReaction direction="right-to-left" evidence="13">
        <dbReference type="Rhea" id="RHEA:24618"/>
    </physiologicalReaction>
</comment>
<evidence type="ECO:0000259" key="21">
    <source>
        <dbReference type="Pfam" id="PF00248"/>
    </source>
</evidence>
<comment type="catalytic activity">
    <reaction evidence="12">
        <text>17beta-estradiol + NAD(+) = estrone + NADH + H(+)</text>
        <dbReference type="Rhea" id="RHEA:24612"/>
        <dbReference type="ChEBI" id="CHEBI:15378"/>
        <dbReference type="ChEBI" id="CHEBI:16469"/>
        <dbReference type="ChEBI" id="CHEBI:17263"/>
        <dbReference type="ChEBI" id="CHEBI:57540"/>
        <dbReference type="ChEBI" id="CHEBI:57945"/>
        <dbReference type="EC" id="1.1.1.62"/>
    </reaction>
    <physiologicalReaction direction="left-to-right" evidence="12">
        <dbReference type="Rhea" id="RHEA:24613"/>
    </physiologicalReaction>
    <physiologicalReaction direction="right-to-left" evidence="12">
        <dbReference type="Rhea" id="RHEA:24614"/>
    </physiologicalReaction>
</comment>
<evidence type="ECO:0000256" key="7">
    <source>
        <dbReference type="ARBA" id="ARBA00023002"/>
    </source>
</evidence>
<name>A0A8D2FQY9_THEGE</name>
<dbReference type="GO" id="GO:0006066">
    <property type="term" value="P:alcohol metabolic process"/>
    <property type="evidence" value="ECO:0007669"/>
    <property type="project" value="UniProtKB-ARBA"/>
</dbReference>
<dbReference type="CDD" id="cd19108">
    <property type="entry name" value="AKR_AKR1C1-35"/>
    <property type="match status" value="1"/>
</dbReference>
<evidence type="ECO:0000256" key="8">
    <source>
        <dbReference type="ARBA" id="ARBA00023098"/>
    </source>
</evidence>
<evidence type="ECO:0000256" key="17">
    <source>
        <dbReference type="PIRSR" id="PIRSR000097-1"/>
    </source>
</evidence>
<evidence type="ECO:0000256" key="13">
    <source>
        <dbReference type="ARBA" id="ARBA00049240"/>
    </source>
</evidence>
<evidence type="ECO:0000256" key="10">
    <source>
        <dbReference type="ARBA" id="ARBA00047484"/>
    </source>
</evidence>
<evidence type="ECO:0000256" key="16">
    <source>
        <dbReference type="ARBA" id="ARBA00051795"/>
    </source>
</evidence>
<dbReference type="Proteomes" id="UP000694411">
    <property type="component" value="Chromosome 9"/>
</dbReference>
<dbReference type="InterPro" id="IPR044482">
    <property type="entry name" value="AKR1C"/>
</dbReference>
<dbReference type="GO" id="GO:0008202">
    <property type="term" value="P:steroid metabolic process"/>
    <property type="evidence" value="ECO:0007669"/>
    <property type="project" value="UniProtKB-ARBA"/>
</dbReference>
<evidence type="ECO:0000256" key="19">
    <source>
        <dbReference type="PIRSR" id="PIRSR000097-3"/>
    </source>
</evidence>
<evidence type="ECO:0000313" key="22">
    <source>
        <dbReference type="Ensembl" id="ENSTGEP00000027227.1"/>
    </source>
</evidence>
<evidence type="ECO:0000256" key="11">
    <source>
        <dbReference type="ARBA" id="ARBA00048385"/>
    </source>
</evidence>
<dbReference type="InterPro" id="IPR023210">
    <property type="entry name" value="NADP_OxRdtase_dom"/>
</dbReference>
<dbReference type="GO" id="GO:0004303">
    <property type="term" value="F:estradiol 17-beta-dehydrogenase [NAD(P)+] activity"/>
    <property type="evidence" value="ECO:0007669"/>
    <property type="project" value="UniProtKB-EC"/>
</dbReference>